<evidence type="ECO:0000313" key="3">
    <source>
        <dbReference type="EMBL" id="KAG2430795.1"/>
    </source>
</evidence>
<feature type="compositionally biased region" description="Polar residues" evidence="2">
    <location>
        <begin position="235"/>
        <end position="246"/>
    </location>
</feature>
<dbReference type="SUPFAM" id="SSF50494">
    <property type="entry name" value="Trypsin-like serine proteases"/>
    <property type="match status" value="1"/>
</dbReference>
<evidence type="ECO:0008006" key="5">
    <source>
        <dbReference type="Google" id="ProtNLM"/>
    </source>
</evidence>
<proteinExistence type="predicted"/>
<evidence type="ECO:0000256" key="1">
    <source>
        <dbReference type="ARBA" id="ARBA00022729"/>
    </source>
</evidence>
<dbReference type="OrthoDB" id="543782at2759"/>
<accession>A0A835VWU0</accession>
<protein>
    <recommendedName>
        <fullName evidence="5">Serine protease</fullName>
    </recommendedName>
</protein>
<evidence type="ECO:0000313" key="4">
    <source>
        <dbReference type="Proteomes" id="UP000650467"/>
    </source>
</evidence>
<dbReference type="PANTHER" id="PTHR15462:SF8">
    <property type="entry name" value="SERINE PROTEASE"/>
    <property type="match status" value="1"/>
</dbReference>
<evidence type="ECO:0000256" key="2">
    <source>
        <dbReference type="SAM" id="MobiDB-lite"/>
    </source>
</evidence>
<feature type="compositionally biased region" description="Low complexity" evidence="2">
    <location>
        <begin position="1"/>
        <end position="13"/>
    </location>
</feature>
<dbReference type="InterPro" id="IPR050966">
    <property type="entry name" value="Glutamyl_endopeptidase"/>
</dbReference>
<feature type="compositionally biased region" description="Gly residues" evidence="2">
    <location>
        <begin position="115"/>
        <end position="124"/>
    </location>
</feature>
<organism evidence="3 4">
    <name type="scientific">Chlamydomonas incerta</name>
    <dbReference type="NCBI Taxonomy" id="51695"/>
    <lineage>
        <taxon>Eukaryota</taxon>
        <taxon>Viridiplantae</taxon>
        <taxon>Chlorophyta</taxon>
        <taxon>core chlorophytes</taxon>
        <taxon>Chlorophyceae</taxon>
        <taxon>CS clade</taxon>
        <taxon>Chlamydomonadales</taxon>
        <taxon>Chlamydomonadaceae</taxon>
        <taxon>Chlamydomonas</taxon>
    </lineage>
</organism>
<comment type="caution">
    <text evidence="3">The sequence shown here is derived from an EMBL/GenBank/DDBJ whole genome shotgun (WGS) entry which is preliminary data.</text>
</comment>
<feature type="region of interest" description="Disordered" evidence="2">
    <location>
        <begin position="1"/>
        <end position="34"/>
    </location>
</feature>
<dbReference type="InterPro" id="IPR043504">
    <property type="entry name" value="Peptidase_S1_PA_chymotrypsin"/>
</dbReference>
<feature type="region of interest" description="Disordered" evidence="2">
    <location>
        <begin position="214"/>
        <end position="268"/>
    </location>
</feature>
<name>A0A835VWU0_CHLIN</name>
<reference evidence="3" key="1">
    <citation type="journal article" date="2020" name="bioRxiv">
        <title>Comparative genomics of Chlamydomonas.</title>
        <authorList>
            <person name="Craig R.J."/>
            <person name="Hasan A.R."/>
            <person name="Ness R.W."/>
            <person name="Keightley P.D."/>
        </authorList>
    </citation>
    <scope>NUCLEOTIDE SEQUENCE</scope>
    <source>
        <strain evidence="3">SAG 7.73</strain>
    </source>
</reference>
<gene>
    <name evidence="3" type="ORF">HXX76_009771</name>
</gene>
<dbReference type="InterPro" id="IPR009003">
    <property type="entry name" value="Peptidase_S1_PA"/>
</dbReference>
<sequence>MARGLPDAASPAAPTAPSPASPAPDDTPITLTRVRTPAPYPVRLVGQLRNGCTAFLAGPCHVVTVAHCVYDPERGIWWPGLEFSAGRNGAEDWEPEGSVTWRATEVPDGWRQRGRGGGGGGGSSSGAASAATATASEQYDYAVVVLAEPLGRRLGWMDVGCGGGGGDGRAQPLMEDGGAGGGDGMAWVQVAGYPDDRPNGTLWTQRCTLHTPRMPQEPWPAPAPEEGVAVAPAANRSSGSLSQAQQAHGPPPTLPPTYHGCDTRGGSSGSPLWAVPAAGGLQLVGGKQRRPCVLAMHVAGDYRRRWDGGGRLTASRRRGVAVAFVAAARGSGAGAGAVGGERAAAEAQGAGGGTGGGERWVDTGAAAWIRAAIARHGDC</sequence>
<dbReference type="PANTHER" id="PTHR15462">
    <property type="entry name" value="SERINE PROTEASE"/>
    <property type="match status" value="1"/>
</dbReference>
<feature type="region of interest" description="Disordered" evidence="2">
    <location>
        <begin position="105"/>
        <end position="129"/>
    </location>
</feature>
<dbReference type="Gene3D" id="2.40.10.10">
    <property type="entry name" value="Trypsin-like serine proteases"/>
    <property type="match status" value="1"/>
</dbReference>
<dbReference type="EMBL" id="JAEHOC010000026">
    <property type="protein sequence ID" value="KAG2430795.1"/>
    <property type="molecule type" value="Genomic_DNA"/>
</dbReference>
<dbReference type="AlphaFoldDB" id="A0A835VWU0"/>
<dbReference type="Proteomes" id="UP000650467">
    <property type="component" value="Unassembled WGS sequence"/>
</dbReference>
<keyword evidence="1" id="KW-0732">Signal</keyword>
<feature type="compositionally biased region" description="Low complexity" evidence="2">
    <location>
        <begin position="224"/>
        <end position="234"/>
    </location>
</feature>
<keyword evidence="4" id="KW-1185">Reference proteome</keyword>